<evidence type="ECO:0000313" key="1">
    <source>
        <dbReference type="EMBL" id="CAG8719670.1"/>
    </source>
</evidence>
<reference evidence="1" key="1">
    <citation type="submission" date="2021-06" db="EMBL/GenBank/DDBJ databases">
        <authorList>
            <person name="Kallberg Y."/>
            <person name="Tangrot J."/>
            <person name="Rosling A."/>
        </authorList>
    </citation>
    <scope>NUCLEOTIDE SEQUENCE</scope>
    <source>
        <strain evidence="1">CL356</strain>
    </source>
</reference>
<dbReference type="Proteomes" id="UP000789525">
    <property type="component" value="Unassembled WGS sequence"/>
</dbReference>
<organism evidence="1 2">
    <name type="scientific">Acaulospora colombiana</name>
    <dbReference type="NCBI Taxonomy" id="27376"/>
    <lineage>
        <taxon>Eukaryota</taxon>
        <taxon>Fungi</taxon>
        <taxon>Fungi incertae sedis</taxon>
        <taxon>Mucoromycota</taxon>
        <taxon>Glomeromycotina</taxon>
        <taxon>Glomeromycetes</taxon>
        <taxon>Diversisporales</taxon>
        <taxon>Acaulosporaceae</taxon>
        <taxon>Acaulospora</taxon>
    </lineage>
</organism>
<name>A0ACA9PU19_9GLOM</name>
<gene>
    <name evidence="1" type="ORF">ACOLOM_LOCUS11076</name>
</gene>
<evidence type="ECO:0000313" key="2">
    <source>
        <dbReference type="Proteomes" id="UP000789525"/>
    </source>
</evidence>
<accession>A0ACA9PU19</accession>
<keyword evidence="2" id="KW-1185">Reference proteome</keyword>
<proteinExistence type="predicted"/>
<dbReference type="EMBL" id="CAJVPT010038242">
    <property type="protein sequence ID" value="CAG8719670.1"/>
    <property type="molecule type" value="Genomic_DNA"/>
</dbReference>
<sequence>MSSERENFKQEVAAVERWWKQSRFSRVKRPYTAEQVVSKRGTLPIQYPSDAQGKKLWALLEQHWKKGTPSHTYGALDPVQ</sequence>
<feature type="non-terminal residue" evidence="1">
    <location>
        <position position="80"/>
    </location>
</feature>
<comment type="caution">
    <text evidence="1">The sequence shown here is derived from an EMBL/GenBank/DDBJ whole genome shotgun (WGS) entry which is preliminary data.</text>
</comment>
<protein>
    <submittedName>
        <fullName evidence="1">1678_t:CDS:1</fullName>
    </submittedName>
</protein>